<keyword evidence="5 8" id="KW-0812">Transmembrane</keyword>
<evidence type="ECO:0000256" key="7">
    <source>
        <dbReference type="ARBA" id="ARBA00023136"/>
    </source>
</evidence>
<organism evidence="10 11">
    <name type="scientific">Asanoa ferruginea</name>
    <dbReference type="NCBI Taxonomy" id="53367"/>
    <lineage>
        <taxon>Bacteria</taxon>
        <taxon>Bacillati</taxon>
        <taxon>Actinomycetota</taxon>
        <taxon>Actinomycetes</taxon>
        <taxon>Micromonosporales</taxon>
        <taxon>Micromonosporaceae</taxon>
        <taxon>Asanoa</taxon>
    </lineage>
</organism>
<name>A0A3D9ZPN2_9ACTN</name>
<dbReference type="InterPro" id="IPR038731">
    <property type="entry name" value="RgtA/B/C-like"/>
</dbReference>
<dbReference type="EMBL" id="QUMQ01000001">
    <property type="protein sequence ID" value="REF99137.1"/>
    <property type="molecule type" value="Genomic_DNA"/>
</dbReference>
<reference evidence="10 11" key="1">
    <citation type="submission" date="2018-08" db="EMBL/GenBank/DDBJ databases">
        <title>Sequencing the genomes of 1000 actinobacteria strains.</title>
        <authorList>
            <person name="Klenk H.-P."/>
        </authorList>
    </citation>
    <scope>NUCLEOTIDE SEQUENCE [LARGE SCALE GENOMIC DNA]</scope>
    <source>
        <strain evidence="10 11">DSM 44099</strain>
    </source>
</reference>
<dbReference type="AlphaFoldDB" id="A0A3D9ZPN2"/>
<evidence type="ECO:0000256" key="3">
    <source>
        <dbReference type="ARBA" id="ARBA00022676"/>
    </source>
</evidence>
<evidence type="ECO:0000256" key="5">
    <source>
        <dbReference type="ARBA" id="ARBA00022692"/>
    </source>
</evidence>
<protein>
    <submittedName>
        <fullName evidence="10">Dolichyl-phosphate-mannose-protein mannosyltransferase</fullName>
    </submittedName>
</protein>
<proteinExistence type="predicted"/>
<dbReference type="GO" id="GO:0005886">
    <property type="term" value="C:plasma membrane"/>
    <property type="evidence" value="ECO:0007669"/>
    <property type="project" value="UniProtKB-SubCell"/>
</dbReference>
<dbReference type="GO" id="GO:0016763">
    <property type="term" value="F:pentosyltransferase activity"/>
    <property type="evidence" value="ECO:0007669"/>
    <property type="project" value="TreeGrafter"/>
</dbReference>
<feature type="transmembrane region" description="Helical" evidence="8">
    <location>
        <begin position="158"/>
        <end position="188"/>
    </location>
</feature>
<feature type="transmembrane region" description="Helical" evidence="8">
    <location>
        <begin position="331"/>
        <end position="351"/>
    </location>
</feature>
<evidence type="ECO:0000259" key="9">
    <source>
        <dbReference type="Pfam" id="PF13231"/>
    </source>
</evidence>
<dbReference type="PANTHER" id="PTHR33908:SF11">
    <property type="entry name" value="MEMBRANE PROTEIN"/>
    <property type="match status" value="1"/>
</dbReference>
<feature type="transmembrane region" description="Helical" evidence="8">
    <location>
        <begin position="111"/>
        <end position="129"/>
    </location>
</feature>
<comment type="subcellular location">
    <subcellularLocation>
        <location evidence="1">Cell membrane</location>
        <topology evidence="1">Multi-pass membrane protein</topology>
    </subcellularLocation>
</comment>
<feature type="transmembrane region" description="Helical" evidence="8">
    <location>
        <begin position="84"/>
        <end position="105"/>
    </location>
</feature>
<feature type="transmembrane region" description="Helical" evidence="8">
    <location>
        <begin position="299"/>
        <end position="319"/>
    </location>
</feature>
<feature type="transmembrane region" description="Helical" evidence="8">
    <location>
        <begin position="251"/>
        <end position="270"/>
    </location>
</feature>
<feature type="domain" description="Glycosyltransferase RgtA/B/C/D-like" evidence="9">
    <location>
        <begin position="58"/>
        <end position="218"/>
    </location>
</feature>
<dbReference type="InterPro" id="IPR050297">
    <property type="entry name" value="LipidA_mod_glycosyltrf_83"/>
</dbReference>
<evidence type="ECO:0000313" key="10">
    <source>
        <dbReference type="EMBL" id="REF99137.1"/>
    </source>
</evidence>
<evidence type="ECO:0000256" key="6">
    <source>
        <dbReference type="ARBA" id="ARBA00022989"/>
    </source>
</evidence>
<comment type="caution">
    <text evidence="10">The sequence shown here is derived from an EMBL/GenBank/DDBJ whole genome shotgun (WGS) entry which is preliminary data.</text>
</comment>
<evidence type="ECO:0000313" key="11">
    <source>
        <dbReference type="Proteomes" id="UP000256913"/>
    </source>
</evidence>
<dbReference type="Pfam" id="PF13231">
    <property type="entry name" value="PMT_2"/>
    <property type="match status" value="1"/>
</dbReference>
<keyword evidence="3 10" id="KW-0328">Glycosyltransferase</keyword>
<feature type="transmembrane region" description="Helical" evidence="8">
    <location>
        <begin position="16"/>
        <end position="38"/>
    </location>
</feature>
<keyword evidence="6 8" id="KW-1133">Transmembrane helix</keyword>
<feature type="transmembrane region" description="Helical" evidence="8">
    <location>
        <begin position="200"/>
        <end position="218"/>
    </location>
</feature>
<keyword evidence="2" id="KW-1003">Cell membrane</keyword>
<evidence type="ECO:0000256" key="2">
    <source>
        <dbReference type="ARBA" id="ARBA00022475"/>
    </source>
</evidence>
<keyword evidence="4 10" id="KW-0808">Transferase</keyword>
<dbReference type="Proteomes" id="UP000256913">
    <property type="component" value="Unassembled WGS sequence"/>
</dbReference>
<keyword evidence="11" id="KW-1185">Reference proteome</keyword>
<gene>
    <name evidence="10" type="ORF">DFJ67_5164</name>
</gene>
<evidence type="ECO:0000256" key="1">
    <source>
        <dbReference type="ARBA" id="ARBA00004651"/>
    </source>
</evidence>
<keyword evidence="7 8" id="KW-0472">Membrane</keyword>
<sequence length="495" mass="52284">MREATRVTEPDDRLPALVWVIAGAFVIVELAFSAGYGFQQDELYFIQAGRHLAFGYVDQPPLAPLLTRLATMVGGTDPTAVRALPALAGGAIVVLAARQAAILGAGRLGRVLAALCLACAPVLLGATHIGNTTSPALLAWTLVVLCVSTAIARDRPRWWLGAGFAAGLGLQTNNLIALLLLAIAIGLLVTRRFDILRTRWPWLGAAIAAVIWAPNVVWQATHGWPQFAMAASLHRENTSAAAYLGGLPAQILYGGLLTAPVLIAGVGWLWRRPQTRYLAVAVTVVAAYVLAWVPGKPYYTSGLLPVVLAAGSVATERWFARGRRPLRRRTLVVGAILVATVVELPMLLPVWPVRDLHAHSTSGDLADTVGWPQLAGFVATENSTLAASGTSPTSIFTGNYAEAAALDVLGPAGLPPVLSGHNAYGMWGPGSASDATVLAVDSADELRPYFGHCSTVGTFVAPYDVDTDFNHLDLSVCSGPTADWAGMWPHLTHDD</sequence>
<feature type="transmembrane region" description="Helical" evidence="8">
    <location>
        <begin position="277"/>
        <end position="293"/>
    </location>
</feature>
<evidence type="ECO:0000256" key="8">
    <source>
        <dbReference type="SAM" id="Phobius"/>
    </source>
</evidence>
<dbReference type="GO" id="GO:0009103">
    <property type="term" value="P:lipopolysaccharide biosynthetic process"/>
    <property type="evidence" value="ECO:0007669"/>
    <property type="project" value="UniProtKB-ARBA"/>
</dbReference>
<dbReference type="RefSeq" id="WP_170215977.1">
    <property type="nucleotide sequence ID" value="NZ_BONB01000050.1"/>
</dbReference>
<evidence type="ECO:0000256" key="4">
    <source>
        <dbReference type="ARBA" id="ARBA00022679"/>
    </source>
</evidence>
<dbReference type="PANTHER" id="PTHR33908">
    <property type="entry name" value="MANNOSYLTRANSFERASE YKCB-RELATED"/>
    <property type="match status" value="1"/>
</dbReference>
<accession>A0A3D9ZPN2</accession>